<keyword evidence="1" id="KW-0547">Nucleotide-binding</keyword>
<feature type="non-terminal residue" evidence="5">
    <location>
        <position position="1"/>
    </location>
</feature>
<feature type="domain" description="AAA+ ATPase" evidence="4">
    <location>
        <begin position="62"/>
        <end position="185"/>
    </location>
</feature>
<feature type="region of interest" description="Disordered" evidence="3">
    <location>
        <begin position="215"/>
        <end position="235"/>
    </location>
</feature>
<dbReference type="FunFam" id="3.40.50.300:FF:000061">
    <property type="entry name" value="ATPase family, AAA domain-containing 2"/>
    <property type="match status" value="1"/>
</dbReference>
<keyword evidence="2" id="KW-0067">ATP-binding</keyword>
<dbReference type="VEuPathDB" id="FungiDB:BCV72DRAFT_248221"/>
<dbReference type="InterPro" id="IPR003959">
    <property type="entry name" value="ATPase_AAA_core"/>
</dbReference>
<dbReference type="Pfam" id="PF00004">
    <property type="entry name" value="AAA"/>
    <property type="match status" value="1"/>
</dbReference>
<dbReference type="SMART" id="SM00382">
    <property type="entry name" value="AAA"/>
    <property type="match status" value="1"/>
</dbReference>
<dbReference type="Proteomes" id="UP000242381">
    <property type="component" value="Unassembled WGS sequence"/>
</dbReference>
<feature type="compositionally biased region" description="Basic and acidic residues" evidence="3">
    <location>
        <begin position="224"/>
        <end position="235"/>
    </location>
</feature>
<proteinExistence type="predicted"/>
<dbReference type="EMBL" id="KV921285">
    <property type="protein sequence ID" value="ORE21010.1"/>
    <property type="molecule type" value="Genomic_DNA"/>
</dbReference>
<sequence length="235" mass="26123">LHHFMQALTVIRPSGLNEFGSRVPSVTFSDLYGLNDVIQELRACVIEPFHHPERYIQLGIMPPKGILLHGPTGVGKTMLCSALASEAGVNFMLVESSQIRSKIVGESEKAIAKLFAQARANSPCILFIDQIDMLLPKRGTSQSTENTSDRIVTSFLTATNRIETMDPAVLRPGRFDERIHIPLPDSTQRLQIIKGISSKMPISLNDQEINELVQQTDKWSGKKTNKENDINDSSR</sequence>
<dbReference type="PANTHER" id="PTHR23077">
    <property type="entry name" value="AAA-FAMILY ATPASE"/>
    <property type="match status" value="1"/>
</dbReference>
<evidence type="ECO:0000256" key="3">
    <source>
        <dbReference type="SAM" id="MobiDB-lite"/>
    </source>
</evidence>
<keyword evidence="5" id="KW-0378">Hydrolase</keyword>
<evidence type="ECO:0000259" key="4">
    <source>
        <dbReference type="SMART" id="SM00382"/>
    </source>
</evidence>
<dbReference type="InterPro" id="IPR050168">
    <property type="entry name" value="AAA_ATPase_domain"/>
</dbReference>
<gene>
    <name evidence="5" type="ORF">BCV71DRAFT_174599</name>
</gene>
<evidence type="ECO:0000313" key="5">
    <source>
        <dbReference type="EMBL" id="ORE21010.1"/>
    </source>
</evidence>
<accession>A0A1X0S9N2</accession>
<evidence type="ECO:0000256" key="2">
    <source>
        <dbReference type="ARBA" id="ARBA00022840"/>
    </source>
</evidence>
<dbReference type="OMA" id="ANACVGF"/>
<protein>
    <submittedName>
        <fullName evidence="5">P-loop containing nucleoside triphosphate hydrolase protein</fullName>
    </submittedName>
</protein>
<organism evidence="5 6">
    <name type="scientific">Rhizopus microsporus</name>
    <dbReference type="NCBI Taxonomy" id="58291"/>
    <lineage>
        <taxon>Eukaryota</taxon>
        <taxon>Fungi</taxon>
        <taxon>Fungi incertae sedis</taxon>
        <taxon>Mucoromycota</taxon>
        <taxon>Mucoromycotina</taxon>
        <taxon>Mucoromycetes</taxon>
        <taxon>Mucorales</taxon>
        <taxon>Mucorineae</taxon>
        <taxon>Rhizopodaceae</taxon>
        <taxon>Rhizopus</taxon>
    </lineage>
</organism>
<dbReference type="Gene3D" id="3.40.50.300">
    <property type="entry name" value="P-loop containing nucleotide triphosphate hydrolases"/>
    <property type="match status" value="1"/>
</dbReference>
<dbReference type="GO" id="GO:0016887">
    <property type="term" value="F:ATP hydrolysis activity"/>
    <property type="evidence" value="ECO:0007669"/>
    <property type="project" value="InterPro"/>
</dbReference>
<reference evidence="5 6" key="1">
    <citation type="journal article" date="2016" name="Proc. Natl. Acad. Sci. U.S.A.">
        <title>Lipid metabolic changes in an early divergent fungus govern the establishment of a mutualistic symbiosis with endobacteria.</title>
        <authorList>
            <person name="Lastovetsky O.A."/>
            <person name="Gaspar M.L."/>
            <person name="Mondo S.J."/>
            <person name="LaButti K.M."/>
            <person name="Sandor L."/>
            <person name="Grigoriev I.V."/>
            <person name="Henry S.A."/>
            <person name="Pawlowska T.E."/>
        </authorList>
    </citation>
    <scope>NUCLEOTIDE SEQUENCE [LARGE SCALE GENOMIC DNA]</scope>
    <source>
        <strain evidence="5 6">ATCC 11559</strain>
    </source>
</reference>
<dbReference type="GO" id="GO:0005524">
    <property type="term" value="F:ATP binding"/>
    <property type="evidence" value="ECO:0007669"/>
    <property type="project" value="UniProtKB-KW"/>
</dbReference>
<evidence type="ECO:0000256" key="1">
    <source>
        <dbReference type="ARBA" id="ARBA00022741"/>
    </source>
</evidence>
<dbReference type="InterPro" id="IPR027417">
    <property type="entry name" value="P-loop_NTPase"/>
</dbReference>
<dbReference type="PANTHER" id="PTHR23077:SF27">
    <property type="entry name" value="ATPASE FAMILY GENE 2 PROTEIN HOMOLOG A"/>
    <property type="match status" value="1"/>
</dbReference>
<name>A0A1X0S9N2_RHIZD</name>
<dbReference type="SUPFAM" id="SSF52540">
    <property type="entry name" value="P-loop containing nucleoside triphosphate hydrolases"/>
    <property type="match status" value="1"/>
</dbReference>
<dbReference type="AlphaFoldDB" id="A0A1X0S9N2"/>
<dbReference type="InterPro" id="IPR003593">
    <property type="entry name" value="AAA+_ATPase"/>
</dbReference>
<dbReference type="GO" id="GO:0005737">
    <property type="term" value="C:cytoplasm"/>
    <property type="evidence" value="ECO:0007669"/>
    <property type="project" value="TreeGrafter"/>
</dbReference>
<dbReference type="Gene3D" id="1.10.8.60">
    <property type="match status" value="1"/>
</dbReference>
<evidence type="ECO:0000313" key="6">
    <source>
        <dbReference type="Proteomes" id="UP000242381"/>
    </source>
</evidence>